<keyword evidence="3 5" id="KW-0808">Transferase</keyword>
<proteinExistence type="inferred from homology"/>
<dbReference type="PROSITE" id="PS01183">
    <property type="entry name" value="UBIE_1"/>
    <property type="match status" value="1"/>
</dbReference>
<protein>
    <recommendedName>
        <fullName evidence="5">Demethylmenaquinone methyltransferase</fullName>
        <ecNumber evidence="5">2.1.1.163</ecNumber>
    </recommendedName>
</protein>
<comment type="function">
    <text evidence="5">Methyltransferase required for the conversion of demethylmenaquinol (DMKH2) to menaquinol (MKH2).</text>
</comment>
<dbReference type="NCBIfam" id="NF001244">
    <property type="entry name" value="PRK00216.1-5"/>
    <property type="match status" value="1"/>
</dbReference>
<name>A0ABT4VD72_9HELI</name>
<dbReference type="HAMAP" id="MF_01813">
    <property type="entry name" value="MenG_UbiE_methyltr"/>
    <property type="match status" value="1"/>
</dbReference>
<feature type="binding site" evidence="5">
    <location>
        <position position="85"/>
    </location>
    <ligand>
        <name>S-adenosyl-L-methionine</name>
        <dbReference type="ChEBI" id="CHEBI:59789"/>
    </ligand>
</feature>
<comment type="pathway">
    <text evidence="5">Quinol/quinone metabolism; menaquinone biosynthesis; menaquinol from 1,4-dihydroxy-2-naphthoate: step 2/2.</text>
</comment>
<keyword evidence="4 5" id="KW-0949">S-adenosyl-L-methionine</keyword>
<keyword evidence="1 5" id="KW-0474">Menaquinone biosynthesis</keyword>
<dbReference type="InterPro" id="IPR023576">
    <property type="entry name" value="UbiE/COQ5_MeTrFase_CS"/>
</dbReference>
<dbReference type="CDD" id="cd02440">
    <property type="entry name" value="AdoMet_MTases"/>
    <property type="match status" value="1"/>
</dbReference>
<dbReference type="GO" id="GO:0032259">
    <property type="term" value="P:methylation"/>
    <property type="evidence" value="ECO:0007669"/>
    <property type="project" value="UniProtKB-KW"/>
</dbReference>
<feature type="binding site" evidence="5">
    <location>
        <position position="124"/>
    </location>
    <ligand>
        <name>S-adenosyl-L-methionine</name>
        <dbReference type="ChEBI" id="CHEBI:59789"/>
    </ligand>
</feature>
<organism evidence="6 7">
    <name type="scientific">Helicobacter ibis</name>
    <dbReference type="NCBI Taxonomy" id="2962633"/>
    <lineage>
        <taxon>Bacteria</taxon>
        <taxon>Pseudomonadati</taxon>
        <taxon>Campylobacterota</taxon>
        <taxon>Epsilonproteobacteria</taxon>
        <taxon>Campylobacterales</taxon>
        <taxon>Helicobacteraceae</taxon>
        <taxon>Helicobacter</taxon>
    </lineage>
</organism>
<dbReference type="PANTHER" id="PTHR43591">
    <property type="entry name" value="METHYLTRANSFERASE"/>
    <property type="match status" value="1"/>
</dbReference>
<dbReference type="InterPro" id="IPR004033">
    <property type="entry name" value="UbiE/COQ5_MeTrFase"/>
</dbReference>
<dbReference type="RefSeq" id="WP_271020935.1">
    <property type="nucleotide sequence ID" value="NZ_JAQHXR010000001.1"/>
</dbReference>
<dbReference type="EC" id="2.1.1.163" evidence="5"/>
<comment type="caution">
    <text evidence="6">The sequence shown here is derived from an EMBL/GenBank/DDBJ whole genome shotgun (WGS) entry which is preliminary data.</text>
</comment>
<evidence type="ECO:0000313" key="6">
    <source>
        <dbReference type="EMBL" id="MDA3968659.1"/>
    </source>
</evidence>
<sequence>MEKQQEIISMFDNIADSYDITNRILSCGIDVIWRNKACSLAFQNMQTKDNINIIDVACGTGDMIIKWQENANKNNININNIKGIDPSEKMLQIAQKKLSNVEFIKNEATNIPLESESADIISISYGIRNIVARQEALIEFARILKKGGILVILEFTKNQNPSLLEKCAMFYTKKILPIVGGLVSQNYKAYKYLPDSIEEFLSTQKLNEELKESGFTPLYTKAFLANICTLFVAKRD</sequence>
<comment type="caution">
    <text evidence="5">Lacks conserved residue(s) required for the propagation of feature annotation.</text>
</comment>
<evidence type="ECO:0000256" key="4">
    <source>
        <dbReference type="ARBA" id="ARBA00022691"/>
    </source>
</evidence>
<gene>
    <name evidence="6" type="primary">ubiE</name>
    <name evidence="5" type="synonym">menG</name>
    <name evidence="6" type="ORF">PF021_03100</name>
</gene>
<accession>A0ABT4VD72</accession>
<evidence type="ECO:0000256" key="3">
    <source>
        <dbReference type="ARBA" id="ARBA00022679"/>
    </source>
</evidence>
<dbReference type="Gene3D" id="3.40.50.150">
    <property type="entry name" value="Vaccinia Virus protein VP39"/>
    <property type="match status" value="1"/>
</dbReference>
<dbReference type="PANTHER" id="PTHR43591:SF24">
    <property type="entry name" value="2-METHOXY-6-POLYPRENYL-1,4-BENZOQUINOL METHYLASE, MITOCHONDRIAL"/>
    <property type="match status" value="1"/>
</dbReference>
<dbReference type="Pfam" id="PF01209">
    <property type="entry name" value="Ubie_methyltran"/>
    <property type="match status" value="1"/>
</dbReference>
<reference evidence="6 7" key="1">
    <citation type="submission" date="2023-01" db="EMBL/GenBank/DDBJ databases">
        <title>Description of Helicobacter ibis sp. nov. isolated from faecal droppings of black-faced ibis (Theristicus melanopis).</title>
        <authorList>
            <person name="Lopez-Cantillo M."/>
            <person name="Vidal-Veuthey B."/>
            <person name="Mella A."/>
            <person name="De La Haba R."/>
            <person name="Collado L."/>
        </authorList>
    </citation>
    <scope>NUCLEOTIDE SEQUENCE [LARGE SCALE GENOMIC DNA]</scope>
    <source>
        <strain evidence="6 7">A82</strain>
    </source>
</reference>
<comment type="similarity">
    <text evidence="5">Belongs to the class I-like SAM-binding methyltransferase superfamily. MenG/UbiE family.</text>
</comment>
<dbReference type="NCBIfam" id="TIGR01934">
    <property type="entry name" value="MenG_MenH_UbiE"/>
    <property type="match status" value="1"/>
</dbReference>
<dbReference type="GO" id="GO:0043770">
    <property type="term" value="F:demethylmenaquinone methyltransferase activity"/>
    <property type="evidence" value="ECO:0007669"/>
    <property type="project" value="UniProtKB-EC"/>
</dbReference>
<evidence type="ECO:0000256" key="2">
    <source>
        <dbReference type="ARBA" id="ARBA00022603"/>
    </source>
</evidence>
<dbReference type="InterPro" id="IPR029063">
    <property type="entry name" value="SAM-dependent_MTases_sf"/>
</dbReference>
<dbReference type="PROSITE" id="PS51608">
    <property type="entry name" value="SAM_MT_UBIE"/>
    <property type="match status" value="1"/>
</dbReference>
<comment type="catalytic activity">
    <reaction evidence="5">
        <text>a 2-demethylmenaquinol + S-adenosyl-L-methionine = a menaquinol + S-adenosyl-L-homocysteine + H(+)</text>
        <dbReference type="Rhea" id="RHEA:42640"/>
        <dbReference type="Rhea" id="RHEA-COMP:9539"/>
        <dbReference type="Rhea" id="RHEA-COMP:9563"/>
        <dbReference type="ChEBI" id="CHEBI:15378"/>
        <dbReference type="ChEBI" id="CHEBI:18151"/>
        <dbReference type="ChEBI" id="CHEBI:55437"/>
        <dbReference type="ChEBI" id="CHEBI:57856"/>
        <dbReference type="ChEBI" id="CHEBI:59789"/>
        <dbReference type="EC" id="2.1.1.163"/>
    </reaction>
</comment>
<keyword evidence="2 5" id="KW-0489">Methyltransferase</keyword>
<evidence type="ECO:0000313" key="7">
    <source>
        <dbReference type="Proteomes" id="UP001210261"/>
    </source>
</evidence>
<dbReference type="GO" id="GO:0008425">
    <property type="term" value="F:2-methoxy-6-polyprenyl-1,4-benzoquinol methyltransferase activity"/>
    <property type="evidence" value="ECO:0007669"/>
    <property type="project" value="UniProtKB-EC"/>
</dbReference>
<dbReference type="SUPFAM" id="SSF53335">
    <property type="entry name" value="S-adenosyl-L-methionine-dependent methyltransferases"/>
    <property type="match status" value="1"/>
</dbReference>
<evidence type="ECO:0000256" key="5">
    <source>
        <dbReference type="HAMAP-Rule" id="MF_01813"/>
    </source>
</evidence>
<dbReference type="EMBL" id="JAQHXR010000001">
    <property type="protein sequence ID" value="MDA3968659.1"/>
    <property type="molecule type" value="Genomic_DNA"/>
</dbReference>
<dbReference type="Proteomes" id="UP001210261">
    <property type="component" value="Unassembled WGS sequence"/>
</dbReference>
<keyword evidence="7" id="KW-1185">Reference proteome</keyword>
<evidence type="ECO:0000256" key="1">
    <source>
        <dbReference type="ARBA" id="ARBA00022428"/>
    </source>
</evidence>
<feature type="binding site" evidence="5">
    <location>
        <position position="60"/>
    </location>
    <ligand>
        <name>S-adenosyl-L-methionine</name>
        <dbReference type="ChEBI" id="CHEBI:59789"/>
    </ligand>
</feature>